<accession>A0ACC2JJD4</accession>
<dbReference type="EMBL" id="JAPUUL010001363">
    <property type="protein sequence ID" value="KAJ8127609.1"/>
    <property type="molecule type" value="Genomic_DNA"/>
</dbReference>
<proteinExistence type="predicted"/>
<name>A0ACC2JJD4_9PEZI</name>
<organism evidence="1 2">
    <name type="scientific">Lasiodiplodia mahajangana</name>
    <dbReference type="NCBI Taxonomy" id="1108764"/>
    <lineage>
        <taxon>Eukaryota</taxon>
        <taxon>Fungi</taxon>
        <taxon>Dikarya</taxon>
        <taxon>Ascomycota</taxon>
        <taxon>Pezizomycotina</taxon>
        <taxon>Dothideomycetes</taxon>
        <taxon>Dothideomycetes incertae sedis</taxon>
        <taxon>Botryosphaeriales</taxon>
        <taxon>Botryosphaeriaceae</taxon>
        <taxon>Lasiodiplodia</taxon>
    </lineage>
</organism>
<protein>
    <submittedName>
        <fullName evidence="1">Uncharacterized protein</fullName>
    </submittedName>
</protein>
<sequence length="781" mass="88269">MAGAKKNFKATKKFEQKHLKNVLEKRKAGAKIKQQHVLKAKKKARKATDAEFFKGPEDAEKAAKKSSKTANVNEMSVDDFFGGGFEIVDQAPKSNKSSKKLGKRKRDEPEPNQSDDDASDDLEISDAEQPVASDSEEDDTRLDEGDLGMSKDAMDALAKDDPDFYKFLKENDPEALDFDDADLAEVDDLSASEEEEDDSPKKKRKKSTQPDATGILPQDNELTQEMVARWKKSITESHSLKAARQVVLAFRSAAHLNEEDDDNQERNQPYTISSPEVFHDVLIVALKQIPEVLQHHIPVKESASGKVYIPTESKKFKPLSMLLRSFTSSILHILPTLSDDATLKLTLSALTPLVPYLLTFRKLLKNIIKTVVDFWSQTTSSDPTRITAFLVLRRLVVVGDKGVREAVLKATYQGLISGSRVTNVNTVQGINLMKNSAAELWGLDQSIGYTTAYNFIRQLAIHLRNSIVHNQNESYKHVYNWQYIHSLDFWSFVLSEHCNSIREAEAGKESQLRLLIYPLVQVTLGAMRLIPTATYFSLRFHMIRSLLRISRSTGTYIPLASVLLEVLNSAEMRRSPKQASLKALDFHVAYKAPKSYLRTRVYQDGVGEQVVDLFAEYFVLWSTNIAFPEFALPVIIMVKRWLKQSRKKASGNNNGKLRSGLVLLVQKLEANAKFIEGKRARVDFAPRDRAQVDAFLKDFPWEKTPVGAYVVAQRKAGAEKAKMMEEARKEDERKRKEEEQEALEENAAGMSSDDEDMDDLDEGENEDEEDEDEESFEEDDE</sequence>
<comment type="caution">
    <text evidence="1">The sequence shown here is derived from an EMBL/GenBank/DDBJ whole genome shotgun (WGS) entry which is preliminary data.</text>
</comment>
<evidence type="ECO:0000313" key="1">
    <source>
        <dbReference type="EMBL" id="KAJ8127609.1"/>
    </source>
</evidence>
<evidence type="ECO:0000313" key="2">
    <source>
        <dbReference type="Proteomes" id="UP001153332"/>
    </source>
</evidence>
<gene>
    <name evidence="1" type="ORF">O1611_g6026</name>
</gene>
<reference evidence="1" key="1">
    <citation type="submission" date="2022-12" db="EMBL/GenBank/DDBJ databases">
        <title>Genome Sequence of Lasiodiplodia mahajangana.</title>
        <authorList>
            <person name="Buettner E."/>
        </authorList>
    </citation>
    <scope>NUCLEOTIDE SEQUENCE</scope>
    <source>
        <strain evidence="1">VT137</strain>
    </source>
</reference>
<keyword evidence="2" id="KW-1185">Reference proteome</keyword>
<dbReference type="Proteomes" id="UP001153332">
    <property type="component" value="Unassembled WGS sequence"/>
</dbReference>